<dbReference type="InterPro" id="IPR036852">
    <property type="entry name" value="Peptidase_S8/S53_dom_sf"/>
</dbReference>
<evidence type="ECO:0000313" key="4">
    <source>
        <dbReference type="EMBL" id="KAK9166322.1"/>
    </source>
</evidence>
<dbReference type="InterPro" id="IPR041469">
    <property type="entry name" value="Subtilisin-like_FN3"/>
</dbReference>
<dbReference type="GO" id="GO:0006508">
    <property type="term" value="P:proteolysis"/>
    <property type="evidence" value="ECO:0007669"/>
    <property type="project" value="InterPro"/>
</dbReference>
<proteinExistence type="inferred from homology"/>
<dbReference type="GO" id="GO:0004252">
    <property type="term" value="F:serine-type endopeptidase activity"/>
    <property type="evidence" value="ECO:0007669"/>
    <property type="project" value="InterPro"/>
</dbReference>
<evidence type="ECO:0000256" key="1">
    <source>
        <dbReference type="ARBA" id="ARBA00011073"/>
    </source>
</evidence>
<feature type="domain" description="Subtilisin-like protease fibronectin type-III" evidence="3">
    <location>
        <begin position="85"/>
        <end position="188"/>
    </location>
</feature>
<evidence type="ECO:0000256" key="2">
    <source>
        <dbReference type="ARBA" id="ARBA00022729"/>
    </source>
</evidence>
<gene>
    <name evidence="4" type="ORF">Scep_001513</name>
</gene>
<keyword evidence="5" id="KW-1185">Reference proteome</keyword>
<organism evidence="4 5">
    <name type="scientific">Stephania cephalantha</name>
    <dbReference type="NCBI Taxonomy" id="152367"/>
    <lineage>
        <taxon>Eukaryota</taxon>
        <taxon>Viridiplantae</taxon>
        <taxon>Streptophyta</taxon>
        <taxon>Embryophyta</taxon>
        <taxon>Tracheophyta</taxon>
        <taxon>Spermatophyta</taxon>
        <taxon>Magnoliopsida</taxon>
        <taxon>Ranunculales</taxon>
        <taxon>Menispermaceae</taxon>
        <taxon>Menispermoideae</taxon>
        <taxon>Cissampelideae</taxon>
        <taxon>Stephania</taxon>
    </lineage>
</organism>
<accession>A0AAP0L9J2</accession>
<dbReference type="EMBL" id="JBBNAG010000001">
    <property type="protein sequence ID" value="KAK9166322.1"/>
    <property type="molecule type" value="Genomic_DNA"/>
</dbReference>
<name>A0AAP0L9J2_9MAGN</name>
<comment type="similarity">
    <text evidence="1">Belongs to the peptidase S8 family.</text>
</comment>
<dbReference type="InterPro" id="IPR045051">
    <property type="entry name" value="SBT"/>
</dbReference>
<dbReference type="AlphaFoldDB" id="A0AAP0L9J2"/>
<evidence type="ECO:0000259" key="3">
    <source>
        <dbReference type="Pfam" id="PF17766"/>
    </source>
</evidence>
<keyword evidence="2" id="KW-0732">Signal</keyword>
<sequence>MTTTHTIDNIGSPINDHGDGKDLVNPLAMGAGHINPNKAMNPGLIYDASEYDYVRFLCSMNFTRKQITTITRSSHFNCSNPSLGLNYPSFIAFFNADYSSPNGTITRVFRRTVANVGESMSTCIANLTDMGEVKVSVKPNKLVFKEKEEKLSYKLTSKEPSKVSNQVIYGSLIWIGNGGKYMVISPIAATNLDIKDRGHRSLLHSKMS</sequence>
<dbReference type="Pfam" id="PF17766">
    <property type="entry name" value="fn3_6"/>
    <property type="match status" value="1"/>
</dbReference>
<evidence type="ECO:0000313" key="5">
    <source>
        <dbReference type="Proteomes" id="UP001419268"/>
    </source>
</evidence>
<protein>
    <recommendedName>
        <fullName evidence="3">Subtilisin-like protease fibronectin type-III domain-containing protein</fullName>
    </recommendedName>
</protein>
<dbReference type="Gene3D" id="3.40.50.200">
    <property type="entry name" value="Peptidase S8/S53 domain"/>
    <property type="match status" value="1"/>
</dbReference>
<comment type="caution">
    <text evidence="4">The sequence shown here is derived from an EMBL/GenBank/DDBJ whole genome shotgun (WGS) entry which is preliminary data.</text>
</comment>
<reference evidence="4 5" key="1">
    <citation type="submission" date="2024-01" db="EMBL/GenBank/DDBJ databases">
        <title>Genome assemblies of Stephania.</title>
        <authorList>
            <person name="Yang L."/>
        </authorList>
    </citation>
    <scope>NUCLEOTIDE SEQUENCE [LARGE SCALE GENOMIC DNA]</scope>
    <source>
        <strain evidence="4">JXDWG</strain>
        <tissue evidence="4">Leaf</tissue>
    </source>
</reference>
<dbReference type="Proteomes" id="UP001419268">
    <property type="component" value="Unassembled WGS sequence"/>
</dbReference>
<dbReference type="Gene3D" id="2.60.40.2310">
    <property type="match status" value="1"/>
</dbReference>
<dbReference type="PANTHER" id="PTHR10795">
    <property type="entry name" value="PROPROTEIN CONVERTASE SUBTILISIN/KEXIN"/>
    <property type="match status" value="1"/>
</dbReference>